<feature type="region of interest" description="Disordered" evidence="1">
    <location>
        <begin position="1"/>
        <end position="59"/>
    </location>
</feature>
<evidence type="ECO:0000313" key="2">
    <source>
        <dbReference type="EMBL" id="KAK0401316.1"/>
    </source>
</evidence>
<evidence type="ECO:0000256" key="1">
    <source>
        <dbReference type="SAM" id="MobiDB-lite"/>
    </source>
</evidence>
<evidence type="ECO:0000313" key="3">
    <source>
        <dbReference type="Proteomes" id="UP001175271"/>
    </source>
</evidence>
<gene>
    <name evidence="2" type="ORF">QR680_015711</name>
</gene>
<dbReference type="Proteomes" id="UP001175271">
    <property type="component" value="Unassembled WGS sequence"/>
</dbReference>
<reference evidence="2" key="1">
    <citation type="submission" date="2023-06" db="EMBL/GenBank/DDBJ databases">
        <title>Genomic analysis of the entomopathogenic nematode Steinernema hermaphroditum.</title>
        <authorList>
            <person name="Schwarz E.M."/>
            <person name="Heppert J.K."/>
            <person name="Baniya A."/>
            <person name="Schwartz H.T."/>
            <person name="Tan C.-H."/>
            <person name="Antoshechkin I."/>
            <person name="Sternberg P.W."/>
            <person name="Goodrich-Blair H."/>
            <person name="Dillman A.R."/>
        </authorList>
    </citation>
    <scope>NUCLEOTIDE SEQUENCE</scope>
    <source>
        <strain evidence="2">PS9179</strain>
        <tissue evidence="2">Whole animal</tissue>
    </source>
</reference>
<proteinExistence type="predicted"/>
<dbReference type="EMBL" id="JAUCMV010000004">
    <property type="protein sequence ID" value="KAK0401316.1"/>
    <property type="molecule type" value="Genomic_DNA"/>
</dbReference>
<dbReference type="AlphaFoldDB" id="A0AA39H8Q2"/>
<name>A0AA39H8Q2_9BILA</name>
<sequence length="115" mass="12701">MNSKVINEASGRNGTYVLDQRRPKLKNMTGSAKFDDAPSPIKSRAAGNKETGIPTQGRLPLKGRRWAESLRTSYSPSQPGHQVGSTFAYFDSPLREYPYLSSRSIGYTTGTYLNP</sequence>
<accession>A0AA39H8Q2</accession>
<feature type="compositionally biased region" description="Polar residues" evidence="1">
    <location>
        <begin position="1"/>
        <end position="13"/>
    </location>
</feature>
<keyword evidence="3" id="KW-1185">Reference proteome</keyword>
<organism evidence="2 3">
    <name type="scientific">Steinernema hermaphroditum</name>
    <dbReference type="NCBI Taxonomy" id="289476"/>
    <lineage>
        <taxon>Eukaryota</taxon>
        <taxon>Metazoa</taxon>
        <taxon>Ecdysozoa</taxon>
        <taxon>Nematoda</taxon>
        <taxon>Chromadorea</taxon>
        <taxon>Rhabditida</taxon>
        <taxon>Tylenchina</taxon>
        <taxon>Panagrolaimomorpha</taxon>
        <taxon>Strongyloidoidea</taxon>
        <taxon>Steinernematidae</taxon>
        <taxon>Steinernema</taxon>
    </lineage>
</organism>
<protein>
    <submittedName>
        <fullName evidence="2">Uncharacterized protein</fullName>
    </submittedName>
</protein>
<comment type="caution">
    <text evidence="2">The sequence shown here is derived from an EMBL/GenBank/DDBJ whole genome shotgun (WGS) entry which is preliminary data.</text>
</comment>